<protein>
    <submittedName>
        <fullName evidence="1">Uncharacterized protein</fullName>
    </submittedName>
</protein>
<accession>A0ABS5HIW0</accession>
<evidence type="ECO:0000313" key="1">
    <source>
        <dbReference type="EMBL" id="MBR8464193.1"/>
    </source>
</evidence>
<sequence length="380" mass="44439">MENIFLESYDVFKACTNYSGLKIYSDFLENNKRYSVTRCYYVIVVDNVFLTYAHLMLYEECLYLLSTQNKLKNGNFTLTIKKAELAKKFKTDISKSATEALKRLNELKDVKISILVKDKIDKQMSIIDAINVANAEKYSDIPEDISIILNKEFLSLYRCNYIDKIEYLNNFDLEQGSFIRYFIQHGLDGGVKSSAILDKMNIGYLPFSRKRKFEQEIATIKFYNKNEKYQVKDGFVVLERDEFNVIDNQNASIAFFKAIYKNVMTNFNKNIILRSEDLSDYYARFGNFTNANSLFRLITNIDLMLNQSKQNSSDDIAYFSRFIKSVVCKKDKNELIIHLELTQKGLEYILTRRANMDLWDIESLDYGLTEYPAILCNIKN</sequence>
<name>A0ABS5HIW0_9BACT</name>
<gene>
    <name evidence="1" type="ORF">KDD93_06415</name>
</gene>
<dbReference type="RefSeq" id="WP_212142149.1">
    <property type="nucleotide sequence ID" value="NZ_JAGSSW010000006.1"/>
</dbReference>
<reference evidence="1 2" key="1">
    <citation type="submission" date="2021-04" db="EMBL/GenBank/DDBJ databases">
        <title>Molecular and phenotypic characterization and identification of bacterial isolates recovered from the Anatolian ground squirrels (Spermophilus xanthoprymnus) and which have the potential to form a new species in the Campylobacter genus.</title>
        <authorList>
            <person name="Aydin F."/>
            <person name="Abay S."/>
            <person name="Kayman T."/>
            <person name="Karakaya E."/>
            <person name="Mustak H.K."/>
            <person name="Mustak I.B."/>
            <person name="Bilgin N."/>
            <person name="Duzler A."/>
            <person name="Sahin O."/>
            <person name="Guran O."/>
            <person name="Saticioglu I.B."/>
        </authorList>
    </citation>
    <scope>NUCLEOTIDE SEQUENCE [LARGE SCALE GENOMIC DNA]</scope>
    <source>
        <strain evidence="2">faydin-G24</strain>
    </source>
</reference>
<organism evidence="1 2">
    <name type="scientific">Campylobacter anatolicus</name>
    <dbReference type="NCBI Taxonomy" id="2829105"/>
    <lineage>
        <taxon>Bacteria</taxon>
        <taxon>Pseudomonadati</taxon>
        <taxon>Campylobacterota</taxon>
        <taxon>Epsilonproteobacteria</taxon>
        <taxon>Campylobacterales</taxon>
        <taxon>Campylobacteraceae</taxon>
        <taxon>Campylobacter</taxon>
    </lineage>
</organism>
<dbReference type="EMBL" id="JAGSSW010000006">
    <property type="protein sequence ID" value="MBR8464193.1"/>
    <property type="molecule type" value="Genomic_DNA"/>
</dbReference>
<proteinExistence type="predicted"/>
<comment type="caution">
    <text evidence="1">The sequence shown here is derived from an EMBL/GenBank/DDBJ whole genome shotgun (WGS) entry which is preliminary data.</text>
</comment>
<dbReference type="Proteomes" id="UP000682951">
    <property type="component" value="Unassembled WGS sequence"/>
</dbReference>
<evidence type="ECO:0000313" key="2">
    <source>
        <dbReference type="Proteomes" id="UP000682951"/>
    </source>
</evidence>
<keyword evidence="2" id="KW-1185">Reference proteome</keyword>